<feature type="domain" description="HAMP" evidence="7">
    <location>
        <begin position="51"/>
        <end position="104"/>
    </location>
</feature>
<dbReference type="Pfam" id="PF00015">
    <property type="entry name" value="MCPsignal"/>
    <property type="match status" value="1"/>
</dbReference>
<dbReference type="Pfam" id="PF07238">
    <property type="entry name" value="PilZ"/>
    <property type="match status" value="1"/>
</dbReference>
<evidence type="ECO:0000256" key="2">
    <source>
        <dbReference type="ARBA" id="ARBA00022989"/>
    </source>
</evidence>
<evidence type="ECO:0000259" key="6">
    <source>
        <dbReference type="PROSITE" id="PS50111"/>
    </source>
</evidence>
<dbReference type="Gene3D" id="6.10.340.10">
    <property type="match status" value="1"/>
</dbReference>
<dbReference type="InterPro" id="IPR003660">
    <property type="entry name" value="HAMP_dom"/>
</dbReference>
<comment type="similarity">
    <text evidence="4">Belongs to the methyl-accepting chemotaxis (MCP) protein family.</text>
</comment>
<dbReference type="InterPro" id="IPR009875">
    <property type="entry name" value="PilZ_domain"/>
</dbReference>
<evidence type="ECO:0000313" key="8">
    <source>
        <dbReference type="EMBL" id="MFC4058199.1"/>
    </source>
</evidence>
<keyword evidence="1" id="KW-0812">Transmembrane</keyword>
<keyword evidence="9" id="KW-1185">Reference proteome</keyword>
<dbReference type="Gene3D" id="1.10.287.950">
    <property type="entry name" value="Methyl-accepting chemotaxis protein"/>
    <property type="match status" value="1"/>
</dbReference>
<dbReference type="SUPFAM" id="SSF141371">
    <property type="entry name" value="PilZ domain-like"/>
    <property type="match status" value="1"/>
</dbReference>
<reference evidence="9" key="1">
    <citation type="journal article" date="2019" name="Int. J. Syst. Evol. Microbiol.">
        <title>The Global Catalogue of Microorganisms (GCM) 10K type strain sequencing project: providing services to taxonomists for standard genome sequencing and annotation.</title>
        <authorList>
            <consortium name="The Broad Institute Genomics Platform"/>
            <consortium name="The Broad Institute Genome Sequencing Center for Infectious Disease"/>
            <person name="Wu L."/>
            <person name="Ma J."/>
        </authorList>
    </citation>
    <scope>NUCLEOTIDE SEQUENCE [LARGE SCALE GENOMIC DNA]</scope>
    <source>
        <strain evidence="9">TBRC 4489</strain>
    </source>
</reference>
<proteinExistence type="inferred from homology"/>
<dbReference type="SMART" id="SM00283">
    <property type="entry name" value="MA"/>
    <property type="match status" value="1"/>
</dbReference>
<evidence type="ECO:0000256" key="1">
    <source>
        <dbReference type="ARBA" id="ARBA00022692"/>
    </source>
</evidence>
<dbReference type="EMBL" id="JBHSBM010000011">
    <property type="protein sequence ID" value="MFC4058199.1"/>
    <property type="molecule type" value="Genomic_DNA"/>
</dbReference>
<dbReference type="PANTHER" id="PTHR32089:SF112">
    <property type="entry name" value="LYSOZYME-LIKE PROTEIN-RELATED"/>
    <property type="match status" value="1"/>
</dbReference>
<dbReference type="SUPFAM" id="SSF58104">
    <property type="entry name" value="Methyl-accepting chemotaxis protein (MCP) signaling domain"/>
    <property type="match status" value="1"/>
</dbReference>
<dbReference type="Gene3D" id="2.40.10.220">
    <property type="entry name" value="predicted glycosyltransferase like domains"/>
    <property type="match status" value="1"/>
</dbReference>
<dbReference type="Proteomes" id="UP001595850">
    <property type="component" value="Unassembled WGS sequence"/>
</dbReference>
<evidence type="ECO:0000256" key="4">
    <source>
        <dbReference type="ARBA" id="ARBA00029447"/>
    </source>
</evidence>
<evidence type="ECO:0000259" key="7">
    <source>
        <dbReference type="PROSITE" id="PS50885"/>
    </source>
</evidence>
<feature type="domain" description="Methyl-accepting transducer" evidence="6">
    <location>
        <begin position="139"/>
        <end position="327"/>
    </location>
</feature>
<evidence type="ECO:0000313" key="9">
    <source>
        <dbReference type="Proteomes" id="UP001595850"/>
    </source>
</evidence>
<protein>
    <submittedName>
        <fullName evidence="8">Methyl-accepting chemotaxis protein</fullName>
    </submittedName>
</protein>
<comment type="caution">
    <text evidence="8">The sequence shown here is derived from an EMBL/GenBank/DDBJ whole genome shotgun (WGS) entry which is preliminary data.</text>
</comment>
<dbReference type="InterPro" id="IPR004089">
    <property type="entry name" value="MCPsignal_dom"/>
</dbReference>
<dbReference type="PROSITE" id="PS50885">
    <property type="entry name" value="HAMP"/>
    <property type="match status" value="1"/>
</dbReference>
<keyword evidence="2" id="KW-1133">Transmembrane helix</keyword>
<name>A0ABV8I1Z8_9ACTN</name>
<dbReference type="RefSeq" id="WP_377286398.1">
    <property type="nucleotide sequence ID" value="NZ_JBHSBM010000011.1"/>
</dbReference>
<dbReference type="PANTHER" id="PTHR32089">
    <property type="entry name" value="METHYL-ACCEPTING CHEMOTAXIS PROTEIN MCPB"/>
    <property type="match status" value="1"/>
</dbReference>
<accession>A0ABV8I1Z8</accession>
<sequence>MSHAPRRTALSLLGPVVLVAIALGLAAQQRSLVAVAVAASLSGAAVLLTQRREHRRIRSFREAAEAVLAAGDREARIGSGHGWEIGELGRVMDGMLDTIAAQSAELVRLSTEREEQLHATYAERRLNEQHARERAQKMINSSISAIMDELQVVADKTEELRTIADDIDERVTATDALSRRVVERGQRAGGTVEQLEESLRKVEGMAEIISGVAAQTHLLALNATIEAVHAGAAGRGFGVVADEVKELAMATNRSAGEITAVIRSLEENAAAMTSALTDVTGGVGTLDDATSRVGAMTREQHSSVHLLKEYLDRAIRRITTMARLSEQLERRNAPRAPISGETLIRSAGSAHTVQIIDVSTTGAHCSTRRSTPLGQGDPVEVDIPLPGERPLTLRATIVHQRAHDNTMEIGLRFTDVPQPVEDRIHRYVIAALSELD</sequence>
<keyword evidence="3 5" id="KW-0807">Transducer</keyword>
<organism evidence="8 9">
    <name type="scientific">Planomonospora corallina</name>
    <dbReference type="NCBI Taxonomy" id="1806052"/>
    <lineage>
        <taxon>Bacteria</taxon>
        <taxon>Bacillati</taxon>
        <taxon>Actinomycetota</taxon>
        <taxon>Actinomycetes</taxon>
        <taxon>Streptosporangiales</taxon>
        <taxon>Streptosporangiaceae</taxon>
        <taxon>Planomonospora</taxon>
    </lineage>
</organism>
<dbReference type="PROSITE" id="PS50111">
    <property type="entry name" value="CHEMOTAXIS_TRANSDUC_2"/>
    <property type="match status" value="1"/>
</dbReference>
<gene>
    <name evidence="8" type="ORF">ACFOWE_07835</name>
</gene>
<keyword evidence="2" id="KW-0472">Membrane</keyword>
<evidence type="ECO:0000256" key="5">
    <source>
        <dbReference type="PROSITE-ProRule" id="PRU00284"/>
    </source>
</evidence>
<evidence type="ECO:0000256" key="3">
    <source>
        <dbReference type="ARBA" id="ARBA00023224"/>
    </source>
</evidence>